<dbReference type="Gene3D" id="3.40.50.2000">
    <property type="entry name" value="Glycogen Phosphorylase B"/>
    <property type="match status" value="3"/>
</dbReference>
<reference evidence="3 4" key="1">
    <citation type="submission" date="2017-03" db="EMBL/GenBank/DDBJ databases">
        <authorList>
            <person name="Afonso C.L."/>
            <person name="Miller P.J."/>
            <person name="Scott M.A."/>
            <person name="Spackman E."/>
            <person name="Goraichik I."/>
            <person name="Dimitrov K.M."/>
            <person name="Suarez D.L."/>
            <person name="Swayne D.E."/>
        </authorList>
    </citation>
    <scope>NUCLEOTIDE SEQUENCE [LARGE SCALE GENOMIC DNA]</scope>
    <source>
        <strain evidence="4">6(3)</strain>
    </source>
</reference>
<organism evidence="3 4">
    <name type="scientific">Brevibacterium aurantiacum</name>
    <dbReference type="NCBI Taxonomy" id="273384"/>
    <lineage>
        <taxon>Bacteria</taxon>
        <taxon>Bacillati</taxon>
        <taxon>Actinomycetota</taxon>
        <taxon>Actinomycetes</taxon>
        <taxon>Micrococcales</taxon>
        <taxon>Brevibacteriaceae</taxon>
        <taxon>Brevibacterium</taxon>
    </lineage>
</organism>
<evidence type="ECO:0000313" key="3">
    <source>
        <dbReference type="EMBL" id="SMY00103.1"/>
    </source>
</evidence>
<gene>
    <name evidence="3" type="ORF">BAURA63_03416</name>
</gene>
<dbReference type="EC" id="2.4.1.52" evidence="3"/>
<evidence type="ECO:0000259" key="2">
    <source>
        <dbReference type="Pfam" id="PF00534"/>
    </source>
</evidence>
<name>A0A2H1KJX0_BREAU</name>
<dbReference type="Proteomes" id="UP000234327">
    <property type="component" value="Unassembled WGS sequence"/>
</dbReference>
<dbReference type="GO" id="GO:0047265">
    <property type="term" value="F:poly(glycerol-phosphate) alpha-glucosyltransferase activity"/>
    <property type="evidence" value="ECO:0007669"/>
    <property type="project" value="UniProtKB-EC"/>
</dbReference>
<dbReference type="SUPFAM" id="SSF53756">
    <property type="entry name" value="UDP-Glycosyltransferase/glycogen phosphorylase"/>
    <property type="match status" value="1"/>
</dbReference>
<proteinExistence type="predicted"/>
<protein>
    <submittedName>
        <fullName evidence="3">Poly(Glycerol-phosphate) alpha-glucosyltransferase</fullName>
        <ecNumber evidence="3">2.4.1.52</ecNumber>
    </submittedName>
</protein>
<dbReference type="InterPro" id="IPR001296">
    <property type="entry name" value="Glyco_trans_1"/>
</dbReference>
<feature type="domain" description="Glycosyl transferase family 1" evidence="2">
    <location>
        <begin position="289"/>
        <end position="439"/>
    </location>
</feature>
<accession>A0A2H1KJX0</accession>
<sequence length="596" mass="65900">MSVLPDQPIYHLLWSIPESFGGLTHVCLKRATMLSEADKRRMDILTLAPNFDAASRQDELRSEGLIGDFVRIRNLWADLRTATDESLNTLSSEVNITHGDNDRSPLVGVADYDLVGASGQTLMTTRYRDDGTILATDRFDVNSVGQRGGRRITIYSRTGEAIGQWRSASAFYYAWLESMSRNATATFICDSAFVGGMMAGRKFDHMNFVQVVHSHHRDTSEKYFNNVSSGKLALLSKADSFDRVCILTDRQRGQLVKENLAADNFVTIPNTFSGTIVQRVEHRERHRGVIVGRLSGIKQIDHSIKAVRDIGSGIDVTLDIYGTGDKHASLEVMSRNLCLEERIRFHGYDPDARAQFRKGSFSLLTSKSEGHPLVLLESMAAGCIPIAYDIEFGPSDIITHGVNGFLVPPNDVEMLSKTIRDLLEMPEQKVESMRRAGTQRAFDFSSEAITSLWGDELKSIAASPKATASGDVKARLVGLDDRADGFHAAVEIEGLNSNEASWCKLAWVGRKREAYGRAEAKMLNRNGKVLVEGIFPDTHGELGRSELLDLYVDTRIGGVPRRARIESGSVTLPAEGNVLEMYSTAHGNVSLKLNKR</sequence>
<evidence type="ECO:0000256" key="1">
    <source>
        <dbReference type="ARBA" id="ARBA00022679"/>
    </source>
</evidence>
<dbReference type="EMBL" id="FXYZ01000023">
    <property type="protein sequence ID" value="SMY00103.1"/>
    <property type="molecule type" value="Genomic_DNA"/>
</dbReference>
<evidence type="ECO:0000313" key="4">
    <source>
        <dbReference type="Proteomes" id="UP000234327"/>
    </source>
</evidence>
<dbReference type="AlphaFoldDB" id="A0A2H1KJX0"/>
<dbReference type="PANTHER" id="PTHR12526">
    <property type="entry name" value="GLYCOSYLTRANSFERASE"/>
    <property type="match status" value="1"/>
</dbReference>
<keyword evidence="3" id="KW-0328">Glycosyltransferase</keyword>
<keyword evidence="1 3" id="KW-0808">Transferase</keyword>
<dbReference type="Pfam" id="PF00534">
    <property type="entry name" value="Glycos_transf_1"/>
    <property type="match status" value="1"/>
</dbReference>